<protein>
    <recommendedName>
        <fullName evidence="3">IS1595 family transposase</fullName>
    </recommendedName>
</protein>
<keyword evidence="2" id="KW-1185">Reference proteome</keyword>
<dbReference type="EMBL" id="QGGB01000002">
    <property type="protein sequence ID" value="PWN07670.1"/>
    <property type="molecule type" value="Genomic_DNA"/>
</dbReference>
<reference evidence="1 2" key="1">
    <citation type="submission" date="2018-05" db="EMBL/GenBank/DDBJ databases">
        <title>Rhodohalobacter halophilus gen. nov., sp. nov., a moderately halophilic member of the family Balneolaceae.</title>
        <authorList>
            <person name="Liu Z.-W."/>
        </authorList>
    </citation>
    <scope>NUCLEOTIDE SEQUENCE [LARGE SCALE GENOMIC DNA]</scope>
    <source>
        <strain evidence="1 2">8A47</strain>
    </source>
</reference>
<name>A0A316TTC1_9BACT</name>
<accession>A0A316TTC1</accession>
<comment type="caution">
    <text evidence="1">The sequence shown here is derived from an EMBL/GenBank/DDBJ whole genome shotgun (WGS) entry which is preliminary data.</text>
</comment>
<sequence>MNNKYVNRAKISEAKFRELVRYFVLDLNAKQIAELTKLNRNTVNRYLTEIRRKIDRYCTATSELPRVQSGPPDASKGADIQYVLIRYYRGKIITDPVFGSGNRSLNDQTWVKTSSETGFSLVIDPETGTTVPLTQDSARDQGDTGMNRVKSFWANAKTRMAKFKGLHPSTYRYHLRECEFRFNNRDKDLYQLLLKILRKDPLF</sequence>
<organism evidence="1 2">
    <name type="scientific">Rhodohalobacter mucosus</name>
    <dbReference type="NCBI Taxonomy" id="2079485"/>
    <lineage>
        <taxon>Bacteria</taxon>
        <taxon>Pseudomonadati</taxon>
        <taxon>Balneolota</taxon>
        <taxon>Balneolia</taxon>
        <taxon>Balneolales</taxon>
        <taxon>Balneolaceae</taxon>
        <taxon>Rhodohalobacter</taxon>
    </lineage>
</organism>
<evidence type="ECO:0000313" key="2">
    <source>
        <dbReference type="Proteomes" id="UP000245533"/>
    </source>
</evidence>
<dbReference type="OrthoDB" id="9783459at2"/>
<proteinExistence type="predicted"/>
<evidence type="ECO:0000313" key="1">
    <source>
        <dbReference type="EMBL" id="PWN07670.1"/>
    </source>
</evidence>
<evidence type="ECO:0008006" key="3">
    <source>
        <dbReference type="Google" id="ProtNLM"/>
    </source>
</evidence>
<gene>
    <name evidence="1" type="ORF">DDZ15_01190</name>
</gene>
<dbReference type="AlphaFoldDB" id="A0A316TTC1"/>
<dbReference type="Proteomes" id="UP000245533">
    <property type="component" value="Unassembled WGS sequence"/>
</dbReference>